<dbReference type="PRINTS" id="PR01217">
    <property type="entry name" value="PRICHEXTENSN"/>
</dbReference>
<comment type="caution">
    <text evidence="2">The sequence shown here is derived from an EMBL/GenBank/DDBJ whole genome shotgun (WGS) entry which is preliminary data.</text>
</comment>
<keyword evidence="3" id="KW-1185">Reference proteome</keyword>
<name>A0AAE1BUV8_PETCI</name>
<evidence type="ECO:0000313" key="3">
    <source>
        <dbReference type="Proteomes" id="UP001286313"/>
    </source>
</evidence>
<feature type="region of interest" description="Disordered" evidence="1">
    <location>
        <begin position="520"/>
        <end position="557"/>
    </location>
</feature>
<reference evidence="2" key="1">
    <citation type="submission" date="2023-10" db="EMBL/GenBank/DDBJ databases">
        <title>Genome assemblies of two species of porcelain crab, Petrolisthes cinctipes and Petrolisthes manimaculis (Anomura: Porcellanidae).</title>
        <authorList>
            <person name="Angst P."/>
        </authorList>
    </citation>
    <scope>NUCLEOTIDE SEQUENCE</scope>
    <source>
        <strain evidence="2">PB745_01</strain>
        <tissue evidence="2">Gill</tissue>
    </source>
</reference>
<feature type="region of interest" description="Disordered" evidence="1">
    <location>
        <begin position="573"/>
        <end position="623"/>
    </location>
</feature>
<proteinExistence type="predicted"/>
<feature type="compositionally biased region" description="Pro residues" evidence="1">
    <location>
        <begin position="579"/>
        <end position="591"/>
    </location>
</feature>
<protein>
    <submittedName>
        <fullName evidence="2">Uncharacterized protein</fullName>
    </submittedName>
</protein>
<feature type="region of interest" description="Disordered" evidence="1">
    <location>
        <begin position="1"/>
        <end position="33"/>
    </location>
</feature>
<dbReference type="Proteomes" id="UP001286313">
    <property type="component" value="Unassembled WGS sequence"/>
</dbReference>
<feature type="compositionally biased region" description="Basic and acidic residues" evidence="1">
    <location>
        <begin position="1"/>
        <end position="27"/>
    </location>
</feature>
<feature type="compositionally biased region" description="Pro residues" evidence="1">
    <location>
        <begin position="536"/>
        <end position="550"/>
    </location>
</feature>
<evidence type="ECO:0000256" key="1">
    <source>
        <dbReference type="SAM" id="MobiDB-lite"/>
    </source>
</evidence>
<feature type="compositionally biased region" description="Pro residues" evidence="1">
    <location>
        <begin position="599"/>
        <end position="613"/>
    </location>
</feature>
<organism evidence="2 3">
    <name type="scientific">Petrolisthes cinctipes</name>
    <name type="common">Flat porcelain crab</name>
    <dbReference type="NCBI Taxonomy" id="88211"/>
    <lineage>
        <taxon>Eukaryota</taxon>
        <taxon>Metazoa</taxon>
        <taxon>Ecdysozoa</taxon>
        <taxon>Arthropoda</taxon>
        <taxon>Crustacea</taxon>
        <taxon>Multicrustacea</taxon>
        <taxon>Malacostraca</taxon>
        <taxon>Eumalacostraca</taxon>
        <taxon>Eucarida</taxon>
        <taxon>Decapoda</taxon>
        <taxon>Pleocyemata</taxon>
        <taxon>Anomura</taxon>
        <taxon>Galatheoidea</taxon>
        <taxon>Porcellanidae</taxon>
        <taxon>Petrolisthes</taxon>
    </lineage>
</organism>
<dbReference type="EMBL" id="JAWQEG010005651">
    <property type="protein sequence ID" value="KAK3857255.1"/>
    <property type="molecule type" value="Genomic_DNA"/>
</dbReference>
<accession>A0AAE1BUV8</accession>
<dbReference type="AlphaFoldDB" id="A0AAE1BUV8"/>
<gene>
    <name evidence="2" type="ORF">Pcinc_036480</name>
</gene>
<evidence type="ECO:0000313" key="2">
    <source>
        <dbReference type="EMBL" id="KAK3857255.1"/>
    </source>
</evidence>
<sequence length="682" mass="75886">MCHSDDREAELPEKMYPMEKENEETPPKESSSSVDLTNKIQLVFNLDGIKEAGGLLYIGYEDEISKTNPSKIAEWFTAEFLNLHRIYAIKEEEPFLLRIFTRNHETINKGIRKKGGRKVMLMGQEVFGDVLLACGRCGYWSQEGSNVRRHLKKSVCLKERNYCKEDLVGLNRNERRKFLRRLATAKCRAKKKSKVTSEDTIRDAGVDIGNSRVSSDSPRDPASCSLYPPLPLNISSEGGTTEYAECLVEIQEASNCDGQITQGSSACNSYVNQSTSNCRSNMNQQGTKTCISPAACTANDKLPTAKRKPTKYKALTLGPALATEVVLRIPYDIFTVNEKNERVAWKPPSCHKAGIGDPTPCQIVFRGARMKRRCMDLPVPKVLVYRKLDCKTHHCNFTLFHPTVREAFSADISAKASVAIKMYGDIVMTQEFYHYIVSLLSVMKMNTSQTARHLTGVWETILGERLGTSTIPPEYRKIITLSKQTVKSIWSSIEEEAGSKDGIRLFKGLRRKRKVAPATPLITPISAPPVSSLHSPAPPPPLHPPPPHPPANVGQLPLSCNEVTQTCMKRVNGHMTTKPQPPLPQTHPPHGTPKTSMMLPPPPPHTHPPPPAPHHNSMPQVPHTTVTHTHWLGQTTTQYPHNMAPYPMSAHPPPPPPASAEYYHMPGHFMTQYTPATMGTSP</sequence>